<gene>
    <name evidence="4" type="ORF">A0H81_14619</name>
</gene>
<feature type="domain" description="DNA replication factor RFC1 C-terminal" evidence="3">
    <location>
        <begin position="2"/>
        <end position="59"/>
    </location>
</feature>
<evidence type="ECO:0000313" key="5">
    <source>
        <dbReference type="Proteomes" id="UP000092993"/>
    </source>
</evidence>
<keyword evidence="5" id="KW-1185">Reference proteome</keyword>
<feature type="compositionally biased region" description="Basic residues" evidence="2">
    <location>
        <begin position="139"/>
        <end position="148"/>
    </location>
</feature>
<dbReference type="GO" id="GO:0006260">
    <property type="term" value="P:DNA replication"/>
    <property type="evidence" value="ECO:0007669"/>
    <property type="project" value="UniProtKB-KW"/>
</dbReference>
<dbReference type="PANTHER" id="PTHR23389">
    <property type="entry name" value="CHROMOSOME TRANSMISSION FIDELITY FACTOR 18"/>
    <property type="match status" value="1"/>
</dbReference>
<dbReference type="EMBL" id="LUGG01000044">
    <property type="protein sequence ID" value="OBZ65494.1"/>
    <property type="molecule type" value="Genomic_DNA"/>
</dbReference>
<name>A0A1C7LRS3_GRIFR</name>
<keyword evidence="1" id="KW-0235">DNA replication</keyword>
<dbReference type="GO" id="GO:0003689">
    <property type="term" value="F:DNA clamp loader activity"/>
    <property type="evidence" value="ECO:0007669"/>
    <property type="project" value="InterPro"/>
</dbReference>
<dbReference type="Proteomes" id="UP000092993">
    <property type="component" value="Unassembled WGS sequence"/>
</dbReference>
<accession>A0A1C7LRS3</accession>
<dbReference type="InterPro" id="IPR013725">
    <property type="entry name" value="DNA_replication_fac_RFC1_C"/>
</dbReference>
<dbReference type="Pfam" id="PF08519">
    <property type="entry name" value="RFC1"/>
    <property type="match status" value="1"/>
</dbReference>
<protein>
    <recommendedName>
        <fullName evidence="3">DNA replication factor RFC1 C-terminal domain-containing protein</fullName>
    </recommendedName>
</protein>
<comment type="caution">
    <text evidence="4">The sequence shown here is derived from an EMBL/GenBank/DDBJ whole genome shotgun (WGS) entry which is preliminary data.</text>
</comment>
<reference evidence="4 5" key="1">
    <citation type="submission" date="2016-03" db="EMBL/GenBank/DDBJ databases">
        <title>Whole genome sequencing of Grifola frondosa 9006-11.</title>
        <authorList>
            <person name="Min B."/>
            <person name="Park H."/>
            <person name="Kim J.-G."/>
            <person name="Cho H."/>
            <person name="Oh Y.-L."/>
            <person name="Kong W.-S."/>
            <person name="Choi I.-G."/>
        </authorList>
    </citation>
    <scope>NUCLEOTIDE SEQUENCE [LARGE SCALE GENOMIC DNA]</scope>
    <source>
        <strain evidence="4 5">9006-11</strain>
    </source>
</reference>
<dbReference type="GO" id="GO:0005634">
    <property type="term" value="C:nucleus"/>
    <property type="evidence" value="ECO:0007669"/>
    <property type="project" value="TreeGrafter"/>
</dbReference>
<dbReference type="STRING" id="5627.A0A1C7LRS3"/>
<dbReference type="OrthoDB" id="446168at2759"/>
<evidence type="ECO:0000256" key="2">
    <source>
        <dbReference type="SAM" id="MobiDB-lite"/>
    </source>
</evidence>
<feature type="region of interest" description="Disordered" evidence="2">
    <location>
        <begin position="99"/>
        <end position="148"/>
    </location>
</feature>
<dbReference type="PANTHER" id="PTHR23389:SF6">
    <property type="entry name" value="REPLICATION FACTOR C SUBUNIT 1"/>
    <property type="match status" value="1"/>
</dbReference>
<organism evidence="4 5">
    <name type="scientific">Grifola frondosa</name>
    <name type="common">Maitake</name>
    <name type="synonym">Polyporus frondosus</name>
    <dbReference type="NCBI Taxonomy" id="5627"/>
    <lineage>
        <taxon>Eukaryota</taxon>
        <taxon>Fungi</taxon>
        <taxon>Dikarya</taxon>
        <taxon>Basidiomycota</taxon>
        <taxon>Agaricomycotina</taxon>
        <taxon>Agaricomycetes</taxon>
        <taxon>Polyporales</taxon>
        <taxon>Grifolaceae</taxon>
        <taxon>Grifola</taxon>
    </lineage>
</organism>
<dbReference type="GO" id="GO:0005524">
    <property type="term" value="F:ATP binding"/>
    <property type="evidence" value="ECO:0007669"/>
    <property type="project" value="InterPro"/>
</dbReference>
<dbReference type="GO" id="GO:0003677">
    <property type="term" value="F:DNA binding"/>
    <property type="evidence" value="ECO:0007669"/>
    <property type="project" value="TreeGrafter"/>
</dbReference>
<evidence type="ECO:0000313" key="4">
    <source>
        <dbReference type="EMBL" id="OBZ65494.1"/>
    </source>
</evidence>
<dbReference type="GO" id="GO:0005663">
    <property type="term" value="C:DNA replication factor C complex"/>
    <property type="evidence" value="ECO:0007669"/>
    <property type="project" value="InterPro"/>
</dbReference>
<proteinExistence type="predicted"/>
<sequence length="148" mass="16240">MDQGASAVDEVISRMDEYFLTREDWDTIVELGLDQYKDSVVLKKISTATKTSFTKKYNSRDHPIAFHKAESLGKVPKKIAAAGPVPDLEEAFDFDDDVDVVDESEDKNGSNNDADHDSLIKATKQKGKASTQKSAMAKGKSRANAKKG</sequence>
<evidence type="ECO:0000259" key="3">
    <source>
        <dbReference type="Pfam" id="PF08519"/>
    </source>
</evidence>
<dbReference type="AlphaFoldDB" id="A0A1C7LRS3"/>
<evidence type="ECO:0000256" key="1">
    <source>
        <dbReference type="ARBA" id="ARBA00022705"/>
    </source>
</evidence>